<proteinExistence type="inferred from homology"/>
<evidence type="ECO:0000256" key="4">
    <source>
        <dbReference type="ARBA" id="ARBA00022833"/>
    </source>
</evidence>
<organism evidence="8 9">
    <name type="scientific">Panicum hallii var. hallii</name>
    <dbReference type="NCBI Taxonomy" id="1504633"/>
    <lineage>
        <taxon>Eukaryota</taxon>
        <taxon>Viridiplantae</taxon>
        <taxon>Streptophyta</taxon>
        <taxon>Embryophyta</taxon>
        <taxon>Tracheophyta</taxon>
        <taxon>Spermatophyta</taxon>
        <taxon>Magnoliopsida</taxon>
        <taxon>Liliopsida</taxon>
        <taxon>Poales</taxon>
        <taxon>Poaceae</taxon>
        <taxon>PACMAD clade</taxon>
        <taxon>Panicoideae</taxon>
        <taxon>Panicodae</taxon>
        <taxon>Paniceae</taxon>
        <taxon>Panicinae</taxon>
        <taxon>Panicum</taxon>
        <taxon>Panicum sect. Panicum</taxon>
    </lineage>
</organism>
<sequence>MSFSQLSSLTPKDKLKTICVKVSRKWEFRGLNDDGPLQHVDLVLVDDQGNSIYAEIPASEAERHSSTLEEGKIYIMSRFRVCNAKNYCKSLPGPYMLEITCHTRINLARETATFPEYVYFLTPFDEIPGYIGEKKKFHDVLGFLVQINEPEWVHFANQATPALRRDIVIRDDKHVELKVSIWGRRVRDFLPTDMAIESSNNPIILLLTGCLVKLYQAPRPIAQSMTLQEMLEIDPYEFPNCHVIDDRTWWFPSCNLCNRSCKADGADYTCYECGTTNKYTYKYKLCFIATDGTDEAEMICFGEIGRRIVGKSVETIMRAPRGRDGLPMDIAAIVSSKFTLAVTMSEKSFRNPKKTYQITAIITAFGKQKNIPYHLPNQIQSSQTEIAGSSSCANTPSKLLPINEVYLQTPPSKEVSRTLAR</sequence>
<evidence type="ECO:0000259" key="6">
    <source>
        <dbReference type="Pfam" id="PF02721"/>
    </source>
</evidence>
<dbReference type="CDD" id="cd04480">
    <property type="entry name" value="RPA1_DBD_A_like"/>
    <property type="match status" value="1"/>
</dbReference>
<evidence type="ECO:0000256" key="1">
    <source>
        <dbReference type="ARBA" id="ARBA00005690"/>
    </source>
</evidence>
<evidence type="ECO:0000313" key="8">
    <source>
        <dbReference type="EMBL" id="PUZ57390.1"/>
    </source>
</evidence>
<evidence type="ECO:0000259" key="7">
    <source>
        <dbReference type="Pfam" id="PF08646"/>
    </source>
</evidence>
<dbReference type="Pfam" id="PF02721">
    <property type="entry name" value="DUF223"/>
    <property type="match status" value="1"/>
</dbReference>
<evidence type="ECO:0000256" key="5">
    <source>
        <dbReference type="ARBA" id="ARBA00023125"/>
    </source>
</evidence>
<dbReference type="STRING" id="1504633.A0A2T7DP84"/>
<keyword evidence="2" id="KW-0479">Metal-binding</keyword>
<evidence type="ECO:0000256" key="3">
    <source>
        <dbReference type="ARBA" id="ARBA00022771"/>
    </source>
</evidence>
<dbReference type="AlphaFoldDB" id="A0A2T7DP84"/>
<dbReference type="PANTHER" id="PTHR47165">
    <property type="entry name" value="OS03G0429900 PROTEIN"/>
    <property type="match status" value="1"/>
</dbReference>
<dbReference type="CDD" id="cd04476">
    <property type="entry name" value="RPA1_DBD_C"/>
    <property type="match status" value="1"/>
</dbReference>
<dbReference type="Pfam" id="PF08646">
    <property type="entry name" value="Rep_fac-A_C"/>
    <property type="match status" value="1"/>
</dbReference>
<dbReference type="Gene3D" id="2.40.50.140">
    <property type="entry name" value="Nucleic acid-binding proteins"/>
    <property type="match status" value="2"/>
</dbReference>
<dbReference type="SUPFAM" id="SSF50249">
    <property type="entry name" value="Nucleic acid-binding proteins"/>
    <property type="match status" value="3"/>
</dbReference>
<accession>A0A2T7DP84</accession>
<dbReference type="OrthoDB" id="692138at2759"/>
<dbReference type="GO" id="GO:0008270">
    <property type="term" value="F:zinc ion binding"/>
    <property type="evidence" value="ECO:0007669"/>
    <property type="project" value="UniProtKB-KW"/>
</dbReference>
<dbReference type="GO" id="GO:0003677">
    <property type="term" value="F:DNA binding"/>
    <property type="evidence" value="ECO:0007669"/>
    <property type="project" value="UniProtKB-KW"/>
</dbReference>
<keyword evidence="9" id="KW-1185">Reference proteome</keyword>
<dbReference type="InterPro" id="IPR012340">
    <property type="entry name" value="NA-bd_OB-fold"/>
</dbReference>
<dbReference type="PANTHER" id="PTHR47165:SF3">
    <property type="entry name" value="RETROTRANSPOSON-LIKE PROTEIN"/>
    <property type="match status" value="1"/>
</dbReference>
<dbReference type="InterPro" id="IPR047192">
    <property type="entry name" value="Euk_RPA1_DBD_C"/>
</dbReference>
<comment type="similarity">
    <text evidence="1">Belongs to the replication factor A protein 1 family.</text>
</comment>
<protein>
    <submittedName>
        <fullName evidence="8">Uncharacterized protein</fullName>
    </submittedName>
</protein>
<evidence type="ECO:0000256" key="2">
    <source>
        <dbReference type="ARBA" id="ARBA00022723"/>
    </source>
</evidence>
<keyword evidence="3" id="KW-0863">Zinc-finger</keyword>
<dbReference type="Proteomes" id="UP000244336">
    <property type="component" value="Chromosome 5"/>
</dbReference>
<gene>
    <name evidence="8" type="ORF">GQ55_5G426600</name>
</gene>
<name>A0A2T7DP84_9POAL</name>
<dbReference type="EMBL" id="CM009753">
    <property type="protein sequence ID" value="PUZ57390.1"/>
    <property type="molecule type" value="Genomic_DNA"/>
</dbReference>
<feature type="domain" description="Replication protein A 70 kDa DNA-binding subunit B/D first OB fold" evidence="6">
    <location>
        <begin position="3"/>
        <end position="106"/>
    </location>
</feature>
<evidence type="ECO:0000313" key="9">
    <source>
        <dbReference type="Proteomes" id="UP000244336"/>
    </source>
</evidence>
<keyword evidence="4" id="KW-0862">Zinc</keyword>
<feature type="domain" description="Replication factor A C-terminal" evidence="7">
    <location>
        <begin position="243"/>
        <end position="354"/>
    </location>
</feature>
<dbReference type="InterPro" id="IPR003871">
    <property type="entry name" value="RFA1B/D_OB_1st"/>
</dbReference>
<reference evidence="8 9" key="1">
    <citation type="submission" date="2018-04" db="EMBL/GenBank/DDBJ databases">
        <title>WGS assembly of Panicum hallii var. hallii HAL2.</title>
        <authorList>
            <person name="Lovell J."/>
            <person name="Jenkins J."/>
            <person name="Lowry D."/>
            <person name="Mamidi S."/>
            <person name="Sreedasyam A."/>
            <person name="Weng X."/>
            <person name="Barry K."/>
            <person name="Bonette J."/>
            <person name="Campitelli B."/>
            <person name="Daum C."/>
            <person name="Gordon S."/>
            <person name="Gould B."/>
            <person name="Lipzen A."/>
            <person name="MacQueen A."/>
            <person name="Palacio-Mejia J."/>
            <person name="Plott C."/>
            <person name="Shakirov E."/>
            <person name="Shu S."/>
            <person name="Yoshinaga Y."/>
            <person name="Zane M."/>
            <person name="Rokhsar D."/>
            <person name="Grimwood J."/>
            <person name="Schmutz J."/>
            <person name="Juenger T."/>
        </authorList>
    </citation>
    <scope>NUCLEOTIDE SEQUENCE [LARGE SCALE GENOMIC DNA]</scope>
    <source>
        <strain evidence="9">cv. HAL2</strain>
    </source>
</reference>
<dbReference type="Gramene" id="PUZ57390">
    <property type="protein sequence ID" value="PUZ57390"/>
    <property type="gene ID" value="GQ55_5G426600"/>
</dbReference>
<keyword evidence="5" id="KW-0238">DNA-binding</keyword>
<dbReference type="InterPro" id="IPR013955">
    <property type="entry name" value="Rep_factor-A_C"/>
</dbReference>